<dbReference type="EMBL" id="PYTT01000074">
    <property type="protein sequence ID" value="RNL03900.1"/>
    <property type="molecule type" value="Genomic_DNA"/>
</dbReference>
<reference evidence="1 2" key="1">
    <citation type="submission" date="2018-03" db="EMBL/GenBank/DDBJ databases">
        <authorList>
            <person name="Wu G."/>
        </authorList>
    </citation>
    <scope>NUCLEOTIDE SEQUENCE [LARGE SCALE GENOMIC DNA]</scope>
    <source>
        <strain evidence="1 2">SAM-118</strain>
    </source>
</reference>
<name>A0AAE8JXK0_XANVA</name>
<evidence type="ECO:0000313" key="1">
    <source>
        <dbReference type="EMBL" id="RNL03900.1"/>
    </source>
</evidence>
<accession>A0AAE8JXK0</accession>
<organism evidence="1 2">
    <name type="scientific">Xanthomonas vasicola pv. vasculorum</name>
    <dbReference type="NCBI Taxonomy" id="325776"/>
    <lineage>
        <taxon>Bacteria</taxon>
        <taxon>Pseudomonadati</taxon>
        <taxon>Pseudomonadota</taxon>
        <taxon>Gammaproteobacteria</taxon>
        <taxon>Lysobacterales</taxon>
        <taxon>Lysobacteraceae</taxon>
        <taxon>Xanthomonas</taxon>
    </lineage>
</organism>
<proteinExistence type="predicted"/>
<comment type="caution">
    <text evidence="1">The sequence shown here is derived from an EMBL/GenBank/DDBJ whole genome shotgun (WGS) entry which is preliminary data.</text>
</comment>
<protein>
    <submittedName>
        <fullName evidence="1">Uncharacterized protein</fullName>
    </submittedName>
</protein>
<gene>
    <name evidence="1" type="ORF">C9386_07090</name>
</gene>
<sequence>MGDLLSARTYAGALLSMDGYRVVLAADGAAALHCGRVWAGWAMLGKSGSAITPAFPANF</sequence>
<dbReference type="Proteomes" id="UP000284283">
    <property type="component" value="Unassembled WGS sequence"/>
</dbReference>
<evidence type="ECO:0000313" key="2">
    <source>
        <dbReference type="Proteomes" id="UP000284283"/>
    </source>
</evidence>
<dbReference type="AlphaFoldDB" id="A0AAE8JXK0"/>